<keyword evidence="4" id="KW-0281">Fimbrium</keyword>
<dbReference type="STRING" id="587.RB151_021220"/>
<dbReference type="Gene3D" id="2.60.40.1090">
    <property type="entry name" value="Fimbrial-type adhesion domain"/>
    <property type="match status" value="1"/>
</dbReference>
<dbReference type="SUPFAM" id="SSF49401">
    <property type="entry name" value="Bacterial adhesins"/>
    <property type="match status" value="1"/>
</dbReference>
<name>A0A264VLJ7_PRORE</name>
<protein>
    <submittedName>
        <fullName evidence="7">Fimbrial protein StaA</fullName>
    </submittedName>
    <submittedName>
        <fullName evidence="10">Type 1 fimbrial protein</fullName>
    </submittedName>
</protein>
<evidence type="ECO:0000313" key="8">
    <source>
        <dbReference type="EMBL" id="MBW3118926.1"/>
    </source>
</evidence>
<evidence type="ECO:0000256" key="5">
    <source>
        <dbReference type="SAM" id="SignalP"/>
    </source>
</evidence>
<evidence type="ECO:0000259" key="6">
    <source>
        <dbReference type="Pfam" id="PF00419"/>
    </source>
</evidence>
<dbReference type="GO" id="GO:0043709">
    <property type="term" value="P:cell adhesion involved in single-species biofilm formation"/>
    <property type="evidence" value="ECO:0007669"/>
    <property type="project" value="TreeGrafter"/>
</dbReference>
<reference evidence="9" key="4">
    <citation type="submission" date="2022-10" db="EMBL/GenBank/DDBJ databases">
        <title>Bacterial isolates recovered from the One Health project in Brazil.</title>
        <authorList>
            <person name="Valiatti T.B."/>
            <person name="Santos F."/>
            <person name="Cayo R."/>
            <person name="Gales A.C."/>
        </authorList>
    </citation>
    <scope>NUCLEOTIDE SEQUENCE</scope>
    <source>
        <strain evidence="9">PVR188</strain>
    </source>
</reference>
<comment type="caution">
    <text evidence="10">The sequence shown here is derived from an EMBL/GenBank/DDBJ whole genome shotgun (WGS) entry which is preliminary data.</text>
</comment>
<reference evidence="7" key="2">
    <citation type="submission" date="2020-05" db="EMBL/GenBank/DDBJ databases">
        <authorList>
            <person name="Delgado-Blas J."/>
        </authorList>
    </citation>
    <scope>NUCLEOTIDE SEQUENCE</scope>
    <source>
        <strain evidence="7">BB1453</strain>
    </source>
</reference>
<accession>A0A264VLJ7</accession>
<dbReference type="InterPro" id="IPR050263">
    <property type="entry name" value="Bact_Fimbrial_Adh_Pro"/>
</dbReference>
<dbReference type="PANTHER" id="PTHR33420">
    <property type="entry name" value="FIMBRIAL SUBUNIT ELFA-RELATED"/>
    <property type="match status" value="1"/>
</dbReference>
<evidence type="ECO:0000313" key="11">
    <source>
        <dbReference type="Proteomes" id="UP000216001"/>
    </source>
</evidence>
<dbReference type="PANTHER" id="PTHR33420:SF3">
    <property type="entry name" value="FIMBRIAL SUBUNIT ELFA"/>
    <property type="match status" value="1"/>
</dbReference>
<dbReference type="InterPro" id="IPR036937">
    <property type="entry name" value="Adhesion_dom_fimbrial_sf"/>
</dbReference>
<evidence type="ECO:0000256" key="1">
    <source>
        <dbReference type="ARBA" id="ARBA00004561"/>
    </source>
</evidence>
<evidence type="ECO:0000313" key="9">
    <source>
        <dbReference type="EMBL" id="MDI9091310.1"/>
    </source>
</evidence>
<comment type="similarity">
    <text evidence="2">Belongs to the fimbrial protein family.</text>
</comment>
<dbReference type="Proteomes" id="UP000834611">
    <property type="component" value="Unassembled WGS sequence"/>
</dbReference>
<feature type="domain" description="Fimbrial-type adhesion" evidence="6">
    <location>
        <begin position="32"/>
        <end position="206"/>
    </location>
</feature>
<reference evidence="8" key="3">
    <citation type="submission" date="2021-07" db="EMBL/GenBank/DDBJ databases">
        <authorList>
            <person name="Stanton E."/>
        </authorList>
    </citation>
    <scope>NUCLEOTIDE SEQUENCE</scope>
    <source>
        <strain evidence="8">2021EL-01139</strain>
    </source>
</reference>
<dbReference type="RefSeq" id="WP_036957782.1">
    <property type="nucleotide sequence ID" value="NZ_ABDWLN020000079.1"/>
</dbReference>
<evidence type="ECO:0000256" key="4">
    <source>
        <dbReference type="ARBA" id="ARBA00023263"/>
    </source>
</evidence>
<dbReference type="EMBL" id="NOWC01000042">
    <property type="protein sequence ID" value="OZS72228.1"/>
    <property type="molecule type" value="Genomic_DNA"/>
</dbReference>
<dbReference type="InterPro" id="IPR000259">
    <property type="entry name" value="Adhesion_dom_fimbrial"/>
</dbReference>
<organism evidence="10 11">
    <name type="scientific">Providencia rettgeri</name>
    <dbReference type="NCBI Taxonomy" id="587"/>
    <lineage>
        <taxon>Bacteria</taxon>
        <taxon>Pseudomonadati</taxon>
        <taxon>Pseudomonadota</taxon>
        <taxon>Gammaproteobacteria</taxon>
        <taxon>Enterobacterales</taxon>
        <taxon>Morganellaceae</taxon>
        <taxon>Providencia</taxon>
    </lineage>
</organism>
<evidence type="ECO:0000256" key="2">
    <source>
        <dbReference type="ARBA" id="ARBA00006671"/>
    </source>
</evidence>
<dbReference type="Proteomes" id="UP001155882">
    <property type="component" value="Unassembled WGS sequence"/>
</dbReference>
<dbReference type="GeneID" id="92275056"/>
<evidence type="ECO:0000313" key="7">
    <source>
        <dbReference type="EMBL" id="CAB5683816.1"/>
    </source>
</evidence>
<dbReference type="OrthoDB" id="6489754at2"/>
<dbReference type="Pfam" id="PF00419">
    <property type="entry name" value="Fimbrial"/>
    <property type="match status" value="1"/>
</dbReference>
<dbReference type="Proteomes" id="UP001159001">
    <property type="component" value="Unassembled WGS sequence"/>
</dbReference>
<dbReference type="EMBL" id="JAHWLI010000123">
    <property type="protein sequence ID" value="MBW3118926.1"/>
    <property type="molecule type" value="Genomic_DNA"/>
</dbReference>
<dbReference type="EMBL" id="JAOWIN010000001">
    <property type="protein sequence ID" value="MDI9091310.1"/>
    <property type="molecule type" value="Genomic_DNA"/>
</dbReference>
<feature type="chain" id="PRO_5015076797" evidence="5">
    <location>
        <begin position="22"/>
        <end position="206"/>
    </location>
</feature>
<reference evidence="10 11" key="1">
    <citation type="submission" date="2017-07" db="EMBL/GenBank/DDBJ databases">
        <title>blaIMP-27 on transferable plasmids in Proteus mirabilis and Providencia rettgeri.</title>
        <authorList>
            <person name="Potter R."/>
        </authorList>
    </citation>
    <scope>NUCLEOTIDE SEQUENCE [LARGE SCALE GENOMIC DNA]</scope>
    <source>
        <strain evidence="10 11">PR1</strain>
    </source>
</reference>
<feature type="signal peptide" evidence="5">
    <location>
        <begin position="1"/>
        <end position="21"/>
    </location>
</feature>
<dbReference type="InterPro" id="IPR008966">
    <property type="entry name" value="Adhesion_dom_sf"/>
</dbReference>
<evidence type="ECO:0000313" key="10">
    <source>
        <dbReference type="EMBL" id="OZS72228.1"/>
    </source>
</evidence>
<comment type="subcellular location">
    <subcellularLocation>
        <location evidence="1">Fimbrium</location>
    </subcellularLocation>
</comment>
<sequence length="206" mass="21336">MKKVLLTAVATTIIGLSTANAASTNVGGGQVNFHGKVTDVSCTVSVDGQGSDASVYLAPVSLTEVRDGGADALLKPKSFVIDVTNCVAADVKDVANDSAIDKTLLNVNWTGGNLLQGASGNSEGYLANTETTGAKNIQLALSTDDSSDLSGKIIPGNPSQKKVKGDLTKVENGARFQYYVGYATSTPKDVTTGEVKSYATYEITYQ</sequence>
<dbReference type="AlphaFoldDB" id="A0A264VLJ7"/>
<evidence type="ECO:0000256" key="3">
    <source>
        <dbReference type="ARBA" id="ARBA00022729"/>
    </source>
</evidence>
<proteinExistence type="inferred from homology"/>
<gene>
    <name evidence="10" type="ORF">CHI95_22975</name>
    <name evidence="7" type="ORF">GHA_01446</name>
    <name evidence="8" type="ORF">KYI77_21025</name>
    <name evidence="9" type="ORF">OGX73_01585</name>
</gene>
<dbReference type="EMBL" id="CAHPSF010000002">
    <property type="protein sequence ID" value="CAB5683816.1"/>
    <property type="molecule type" value="Genomic_DNA"/>
</dbReference>
<dbReference type="GO" id="GO:0009289">
    <property type="term" value="C:pilus"/>
    <property type="evidence" value="ECO:0007669"/>
    <property type="project" value="UniProtKB-SubCell"/>
</dbReference>
<keyword evidence="3 5" id="KW-0732">Signal</keyword>
<dbReference type="Proteomes" id="UP000216001">
    <property type="component" value="Unassembled WGS sequence"/>
</dbReference>